<accession>A0ABZ0W9N9</accession>
<proteinExistence type="predicted"/>
<dbReference type="EMBL" id="CP139960">
    <property type="protein sequence ID" value="WQD39856.1"/>
    <property type="molecule type" value="Genomic_DNA"/>
</dbReference>
<reference evidence="2 3" key="1">
    <citation type="submission" date="2023-12" db="EMBL/GenBank/DDBJ databases">
        <title>Genome sequencing and assembly of bacterial species from a model synthetic community.</title>
        <authorList>
            <person name="Hogle S.L."/>
        </authorList>
    </citation>
    <scope>NUCLEOTIDE SEQUENCE [LARGE SCALE GENOMIC DNA]</scope>
    <source>
        <strain evidence="2 3">HAMBI_3031</strain>
    </source>
</reference>
<evidence type="ECO:0000313" key="3">
    <source>
        <dbReference type="Proteomes" id="UP001325680"/>
    </source>
</evidence>
<sequence>MKALRIYTITAAFLLLLSACNKKGYYIDGGTEDGTYKGTIMQYLESRPDVFAQLVDVIKYAGMETVLSSEEVTFFAPADSSIRRTLEITNLLIPFAGKPVITKITDVKPEIWRKYLSRYVFKGSKSLSDYPQIDIGNLSAYSGQMYASYDGVPMNVGVNFTDANGVKYAGYRYLLISLVNSATPRDYTTWWSAFVASSNIKASNGYIHALQFDIHEFGFRSLDFANDLIYNN</sequence>
<evidence type="ECO:0000313" key="2">
    <source>
        <dbReference type="EMBL" id="WQD39856.1"/>
    </source>
</evidence>
<dbReference type="PROSITE" id="PS51257">
    <property type="entry name" value="PROKAR_LIPOPROTEIN"/>
    <property type="match status" value="1"/>
</dbReference>
<name>A0ABZ0W9N9_9BACT</name>
<dbReference type="InterPro" id="IPR000782">
    <property type="entry name" value="FAS1_domain"/>
</dbReference>
<keyword evidence="3" id="KW-1185">Reference proteome</keyword>
<evidence type="ECO:0000259" key="1">
    <source>
        <dbReference type="Pfam" id="PF02469"/>
    </source>
</evidence>
<gene>
    <name evidence="2" type="ORF">U0035_06800</name>
</gene>
<dbReference type="InterPro" id="IPR036378">
    <property type="entry name" value="FAS1_dom_sf"/>
</dbReference>
<dbReference type="Proteomes" id="UP001325680">
    <property type="component" value="Chromosome"/>
</dbReference>
<protein>
    <submittedName>
        <fullName evidence="2">Fasciclin domain-containing protein</fullName>
    </submittedName>
</protein>
<dbReference type="Gene3D" id="2.30.180.10">
    <property type="entry name" value="FAS1 domain"/>
    <property type="match status" value="1"/>
</dbReference>
<dbReference type="Pfam" id="PF02469">
    <property type="entry name" value="Fasciclin"/>
    <property type="match status" value="1"/>
</dbReference>
<dbReference type="RefSeq" id="WP_114789260.1">
    <property type="nucleotide sequence ID" value="NZ_CP139960.1"/>
</dbReference>
<organism evidence="2 3">
    <name type="scientific">Niabella yanshanensis</name>
    <dbReference type="NCBI Taxonomy" id="577386"/>
    <lineage>
        <taxon>Bacteria</taxon>
        <taxon>Pseudomonadati</taxon>
        <taxon>Bacteroidota</taxon>
        <taxon>Chitinophagia</taxon>
        <taxon>Chitinophagales</taxon>
        <taxon>Chitinophagaceae</taxon>
        <taxon>Niabella</taxon>
    </lineage>
</organism>
<dbReference type="SUPFAM" id="SSF82153">
    <property type="entry name" value="FAS1 domain"/>
    <property type="match status" value="1"/>
</dbReference>
<feature type="domain" description="FAS1" evidence="1">
    <location>
        <begin position="51"/>
        <end position="210"/>
    </location>
</feature>